<evidence type="ECO:0000256" key="3">
    <source>
        <dbReference type="ARBA" id="ARBA00022448"/>
    </source>
</evidence>
<dbReference type="PANTHER" id="PTHR30269">
    <property type="entry name" value="TRANSMEMBRANE PROTEIN YFCA"/>
    <property type="match status" value="1"/>
</dbReference>
<sequence>MISDPHFYLAAIPAVILMGLAKGGFAGIGMLGVPMLALVVSPVQGAAITLPILMVQDAISIAAYWKKWDTRNILILMPGAIIGIIIGYLLAAKVSDGPFYLALGFISVVFGLRSLFAANLTPKKAGIPAGLFWGVAAGFTSMIANAGAPPFQLYVLPQRLARDIFVGTSIAFFAIVNWIKLPGFWALGQFTEQNMLTTAVLIPLAVVSTWAGVWLVRRTSNDRFYKIIYGLMVLVGLKLMHSGIELIWL</sequence>
<keyword evidence="4 8" id="KW-1003">Cell membrane</keyword>
<evidence type="ECO:0000313" key="10">
    <source>
        <dbReference type="Proteomes" id="UP000515317"/>
    </source>
</evidence>
<evidence type="ECO:0000313" key="9">
    <source>
        <dbReference type="EMBL" id="BCJ89870.1"/>
    </source>
</evidence>
<dbReference type="InterPro" id="IPR002781">
    <property type="entry name" value="TM_pro_TauE-like"/>
</dbReference>
<feature type="transmembrane region" description="Helical" evidence="8">
    <location>
        <begin position="228"/>
        <end position="248"/>
    </location>
</feature>
<dbReference type="Pfam" id="PF01925">
    <property type="entry name" value="TauE"/>
    <property type="match status" value="1"/>
</dbReference>
<dbReference type="InterPro" id="IPR052017">
    <property type="entry name" value="TSUP"/>
</dbReference>
<proteinExistence type="inferred from homology"/>
<evidence type="ECO:0000256" key="5">
    <source>
        <dbReference type="ARBA" id="ARBA00022692"/>
    </source>
</evidence>
<keyword evidence="7 8" id="KW-0472">Membrane</keyword>
<dbReference type="PANTHER" id="PTHR30269:SF37">
    <property type="entry name" value="MEMBRANE TRANSPORTER PROTEIN"/>
    <property type="match status" value="1"/>
</dbReference>
<evidence type="ECO:0000256" key="7">
    <source>
        <dbReference type="ARBA" id="ARBA00023136"/>
    </source>
</evidence>
<evidence type="ECO:0000256" key="2">
    <source>
        <dbReference type="ARBA" id="ARBA00009142"/>
    </source>
</evidence>
<protein>
    <recommendedName>
        <fullName evidence="8">Probable membrane transporter protein</fullName>
    </recommendedName>
</protein>
<evidence type="ECO:0000256" key="1">
    <source>
        <dbReference type="ARBA" id="ARBA00004651"/>
    </source>
</evidence>
<dbReference type="RefSeq" id="WP_222876546.1">
    <property type="nucleotide sequence ID" value="NZ_AP023361.1"/>
</dbReference>
<dbReference type="AlphaFoldDB" id="A0A6S6QSI5"/>
<evidence type="ECO:0000256" key="6">
    <source>
        <dbReference type="ARBA" id="ARBA00022989"/>
    </source>
</evidence>
<organism evidence="9 10">
    <name type="scientific">Terrihabitans soli</name>
    <dbReference type="NCBI Taxonomy" id="708113"/>
    <lineage>
        <taxon>Bacteria</taxon>
        <taxon>Pseudomonadati</taxon>
        <taxon>Pseudomonadota</taxon>
        <taxon>Alphaproteobacteria</taxon>
        <taxon>Hyphomicrobiales</taxon>
        <taxon>Terrihabitans</taxon>
    </lineage>
</organism>
<keyword evidence="6 8" id="KW-1133">Transmembrane helix</keyword>
<dbReference type="Proteomes" id="UP000515317">
    <property type="component" value="Chromosome"/>
</dbReference>
<evidence type="ECO:0000256" key="4">
    <source>
        <dbReference type="ARBA" id="ARBA00022475"/>
    </source>
</evidence>
<dbReference type="KEGG" id="tso:IZ6_06050"/>
<feature type="transmembrane region" description="Helical" evidence="8">
    <location>
        <begin position="73"/>
        <end position="92"/>
    </location>
</feature>
<feature type="transmembrane region" description="Helical" evidence="8">
    <location>
        <begin position="99"/>
        <end position="118"/>
    </location>
</feature>
<feature type="transmembrane region" description="Helical" evidence="8">
    <location>
        <begin position="199"/>
        <end position="216"/>
    </location>
</feature>
<reference evidence="9 10" key="1">
    <citation type="submission" date="2020-08" db="EMBL/GenBank/DDBJ databases">
        <title>Genome sequence of Rhizobiales bacterium strain IZ6.</title>
        <authorList>
            <person name="Nakai R."/>
            <person name="Naganuma T."/>
        </authorList>
    </citation>
    <scope>NUCLEOTIDE SEQUENCE [LARGE SCALE GENOMIC DNA]</scope>
    <source>
        <strain evidence="9 10">IZ6</strain>
    </source>
</reference>
<keyword evidence="5 8" id="KW-0812">Transmembrane</keyword>
<comment type="subcellular location">
    <subcellularLocation>
        <location evidence="1 8">Cell membrane</location>
        <topology evidence="1 8">Multi-pass membrane protein</topology>
    </subcellularLocation>
</comment>
<name>A0A6S6QSI5_9HYPH</name>
<gene>
    <name evidence="9" type="ORF">IZ6_06050</name>
</gene>
<feature type="transmembrane region" description="Helical" evidence="8">
    <location>
        <begin position="160"/>
        <end position="179"/>
    </location>
</feature>
<comment type="similarity">
    <text evidence="2 8">Belongs to the 4-toluene sulfonate uptake permease (TSUP) (TC 2.A.102) family.</text>
</comment>
<feature type="transmembrane region" description="Helical" evidence="8">
    <location>
        <begin position="6"/>
        <end position="28"/>
    </location>
</feature>
<keyword evidence="3" id="KW-0813">Transport</keyword>
<feature type="transmembrane region" description="Helical" evidence="8">
    <location>
        <begin position="130"/>
        <end position="148"/>
    </location>
</feature>
<keyword evidence="10" id="KW-1185">Reference proteome</keyword>
<evidence type="ECO:0000256" key="8">
    <source>
        <dbReference type="RuleBase" id="RU363041"/>
    </source>
</evidence>
<dbReference type="GO" id="GO:0005886">
    <property type="term" value="C:plasma membrane"/>
    <property type="evidence" value="ECO:0007669"/>
    <property type="project" value="UniProtKB-SubCell"/>
</dbReference>
<dbReference type="EMBL" id="AP023361">
    <property type="protein sequence ID" value="BCJ89870.1"/>
    <property type="molecule type" value="Genomic_DNA"/>
</dbReference>
<accession>A0A6S6QSI5</accession>